<evidence type="ECO:0000259" key="1">
    <source>
        <dbReference type="Pfam" id="PF05699"/>
    </source>
</evidence>
<organism evidence="2 3">
    <name type="scientific">Drosophila mojavensis</name>
    <name type="common">Fruit fly</name>
    <dbReference type="NCBI Taxonomy" id="7230"/>
    <lineage>
        <taxon>Eukaryota</taxon>
        <taxon>Metazoa</taxon>
        <taxon>Ecdysozoa</taxon>
        <taxon>Arthropoda</taxon>
        <taxon>Hexapoda</taxon>
        <taxon>Insecta</taxon>
        <taxon>Pterygota</taxon>
        <taxon>Neoptera</taxon>
        <taxon>Endopterygota</taxon>
        <taxon>Diptera</taxon>
        <taxon>Brachycera</taxon>
        <taxon>Muscomorpha</taxon>
        <taxon>Ephydroidea</taxon>
        <taxon>Drosophilidae</taxon>
        <taxon>Drosophila</taxon>
    </lineage>
</organism>
<evidence type="ECO:0000313" key="3">
    <source>
        <dbReference type="Proteomes" id="UP000009192"/>
    </source>
</evidence>
<dbReference type="InterPro" id="IPR012337">
    <property type="entry name" value="RNaseH-like_sf"/>
</dbReference>
<accession>A0A0Q9X6I5</accession>
<dbReference type="InParanoid" id="A0A0Q9X6I5"/>
<gene>
    <name evidence="2" type="primary">Dmoj\GI25902</name>
    <name evidence="2" type="ORF">Dmoj_GI25902</name>
</gene>
<dbReference type="SUPFAM" id="SSF53098">
    <property type="entry name" value="Ribonuclease H-like"/>
    <property type="match status" value="1"/>
</dbReference>
<dbReference type="GO" id="GO:0046983">
    <property type="term" value="F:protein dimerization activity"/>
    <property type="evidence" value="ECO:0007669"/>
    <property type="project" value="InterPro"/>
</dbReference>
<dbReference type="Proteomes" id="UP000009192">
    <property type="component" value="Unassembled WGS sequence"/>
</dbReference>
<proteinExistence type="predicted"/>
<keyword evidence="3" id="KW-1185">Reference proteome</keyword>
<evidence type="ECO:0000313" key="2">
    <source>
        <dbReference type="EMBL" id="KRG03883.1"/>
    </source>
</evidence>
<dbReference type="InterPro" id="IPR008906">
    <property type="entry name" value="HATC_C_dom"/>
</dbReference>
<dbReference type="Pfam" id="PF05699">
    <property type="entry name" value="Dimer_Tnp_hAT"/>
    <property type="match status" value="1"/>
</dbReference>
<dbReference type="OrthoDB" id="10023262at2759"/>
<dbReference type="KEGG" id="dmo:Dmoj_GI25902"/>
<reference evidence="2 3" key="1">
    <citation type="journal article" date="2007" name="Nature">
        <title>Evolution of genes and genomes on the Drosophila phylogeny.</title>
        <authorList>
            <consortium name="Drosophila 12 Genomes Consortium"/>
            <person name="Clark A.G."/>
            <person name="Eisen M.B."/>
            <person name="Smith D.R."/>
            <person name="Bergman C.M."/>
            <person name="Oliver B."/>
            <person name="Markow T.A."/>
            <person name="Kaufman T.C."/>
            <person name="Kellis M."/>
            <person name="Gelbart W."/>
            <person name="Iyer V.N."/>
            <person name="Pollard D.A."/>
            <person name="Sackton T.B."/>
            <person name="Larracuente A.M."/>
            <person name="Singh N.D."/>
            <person name="Abad J.P."/>
            <person name="Abt D.N."/>
            <person name="Adryan B."/>
            <person name="Aguade M."/>
            <person name="Akashi H."/>
            <person name="Anderson W.W."/>
            <person name="Aquadro C.F."/>
            <person name="Ardell D.H."/>
            <person name="Arguello R."/>
            <person name="Artieri C.G."/>
            <person name="Barbash D.A."/>
            <person name="Barker D."/>
            <person name="Barsanti P."/>
            <person name="Batterham P."/>
            <person name="Batzoglou S."/>
            <person name="Begun D."/>
            <person name="Bhutkar A."/>
            <person name="Blanco E."/>
            <person name="Bosak S.A."/>
            <person name="Bradley R.K."/>
            <person name="Brand A.D."/>
            <person name="Brent M.R."/>
            <person name="Brooks A.N."/>
            <person name="Brown R.H."/>
            <person name="Butlin R.K."/>
            <person name="Caggese C."/>
            <person name="Calvi B.R."/>
            <person name="Bernardo de Carvalho A."/>
            <person name="Caspi A."/>
            <person name="Castrezana S."/>
            <person name="Celniker S.E."/>
            <person name="Chang J.L."/>
            <person name="Chapple C."/>
            <person name="Chatterji S."/>
            <person name="Chinwalla A."/>
            <person name="Civetta A."/>
            <person name="Clifton S.W."/>
            <person name="Comeron J.M."/>
            <person name="Costello J.C."/>
            <person name="Coyne J.A."/>
            <person name="Daub J."/>
            <person name="David R.G."/>
            <person name="Delcher A.L."/>
            <person name="Delehaunty K."/>
            <person name="Do C.B."/>
            <person name="Ebling H."/>
            <person name="Edwards K."/>
            <person name="Eickbush T."/>
            <person name="Evans J.D."/>
            <person name="Filipski A."/>
            <person name="Findeiss S."/>
            <person name="Freyhult E."/>
            <person name="Fulton L."/>
            <person name="Fulton R."/>
            <person name="Garcia A.C."/>
            <person name="Gardiner A."/>
            <person name="Garfield D.A."/>
            <person name="Garvin B.E."/>
            <person name="Gibson G."/>
            <person name="Gilbert D."/>
            <person name="Gnerre S."/>
            <person name="Godfrey J."/>
            <person name="Good R."/>
            <person name="Gotea V."/>
            <person name="Gravely B."/>
            <person name="Greenberg A.J."/>
            <person name="Griffiths-Jones S."/>
            <person name="Gross S."/>
            <person name="Guigo R."/>
            <person name="Gustafson E.A."/>
            <person name="Haerty W."/>
            <person name="Hahn M.W."/>
            <person name="Halligan D.L."/>
            <person name="Halpern A.L."/>
            <person name="Halter G.M."/>
            <person name="Han M.V."/>
            <person name="Heger A."/>
            <person name="Hillier L."/>
            <person name="Hinrichs A.S."/>
            <person name="Holmes I."/>
            <person name="Hoskins R.A."/>
            <person name="Hubisz M.J."/>
            <person name="Hultmark D."/>
            <person name="Huntley M.A."/>
            <person name="Jaffe D.B."/>
            <person name="Jagadeeshan S."/>
            <person name="Jeck W.R."/>
            <person name="Johnson J."/>
            <person name="Jones C.D."/>
            <person name="Jordan W.C."/>
            <person name="Karpen G.H."/>
            <person name="Kataoka E."/>
            <person name="Keightley P.D."/>
            <person name="Kheradpour P."/>
            <person name="Kirkness E.F."/>
            <person name="Koerich L.B."/>
            <person name="Kristiansen K."/>
            <person name="Kudrna D."/>
            <person name="Kulathinal R.J."/>
            <person name="Kumar S."/>
            <person name="Kwok R."/>
            <person name="Lander E."/>
            <person name="Langley C.H."/>
            <person name="Lapoint R."/>
            <person name="Lazzaro B.P."/>
            <person name="Lee S.J."/>
            <person name="Levesque L."/>
            <person name="Li R."/>
            <person name="Lin C.F."/>
            <person name="Lin M.F."/>
            <person name="Lindblad-Toh K."/>
            <person name="Llopart A."/>
            <person name="Long M."/>
            <person name="Low L."/>
            <person name="Lozovsky E."/>
            <person name="Lu J."/>
            <person name="Luo M."/>
            <person name="Machado C.A."/>
            <person name="Makalowski W."/>
            <person name="Marzo M."/>
            <person name="Matsuda M."/>
            <person name="Matzkin L."/>
            <person name="McAllister B."/>
            <person name="McBride C.S."/>
            <person name="McKernan B."/>
            <person name="McKernan K."/>
            <person name="Mendez-Lago M."/>
            <person name="Minx P."/>
            <person name="Mollenhauer M.U."/>
            <person name="Montooth K."/>
            <person name="Mount S.M."/>
            <person name="Mu X."/>
            <person name="Myers E."/>
            <person name="Negre B."/>
            <person name="Newfeld S."/>
            <person name="Nielsen R."/>
            <person name="Noor M.A."/>
            <person name="O'Grady P."/>
            <person name="Pachter L."/>
            <person name="Papaceit M."/>
            <person name="Parisi M.J."/>
            <person name="Parisi M."/>
            <person name="Parts L."/>
            <person name="Pedersen J.S."/>
            <person name="Pesole G."/>
            <person name="Phillippy A.M."/>
            <person name="Ponting C.P."/>
            <person name="Pop M."/>
            <person name="Porcelli D."/>
            <person name="Powell J.R."/>
            <person name="Prohaska S."/>
            <person name="Pruitt K."/>
            <person name="Puig M."/>
            <person name="Quesneville H."/>
            <person name="Ram K.R."/>
            <person name="Rand D."/>
            <person name="Rasmussen M.D."/>
            <person name="Reed L.K."/>
            <person name="Reenan R."/>
            <person name="Reily A."/>
            <person name="Remington K.A."/>
            <person name="Rieger T.T."/>
            <person name="Ritchie M.G."/>
            <person name="Robin C."/>
            <person name="Rogers Y.H."/>
            <person name="Rohde C."/>
            <person name="Rozas J."/>
            <person name="Rubenfield M.J."/>
            <person name="Ruiz A."/>
            <person name="Russo S."/>
            <person name="Salzberg S.L."/>
            <person name="Sanchez-Gracia A."/>
            <person name="Saranga D.J."/>
            <person name="Sato H."/>
            <person name="Schaeffer S.W."/>
            <person name="Schatz M.C."/>
            <person name="Schlenke T."/>
            <person name="Schwartz R."/>
            <person name="Segarra C."/>
            <person name="Singh R.S."/>
            <person name="Sirot L."/>
            <person name="Sirota M."/>
            <person name="Sisneros N.B."/>
            <person name="Smith C.D."/>
            <person name="Smith T.F."/>
            <person name="Spieth J."/>
            <person name="Stage D.E."/>
            <person name="Stark A."/>
            <person name="Stephan W."/>
            <person name="Strausberg R.L."/>
            <person name="Strempel S."/>
            <person name="Sturgill D."/>
            <person name="Sutton G."/>
            <person name="Sutton G.G."/>
            <person name="Tao W."/>
            <person name="Teichmann S."/>
            <person name="Tobari Y.N."/>
            <person name="Tomimura Y."/>
            <person name="Tsolas J.M."/>
            <person name="Valente V.L."/>
            <person name="Venter E."/>
            <person name="Venter J.C."/>
            <person name="Vicario S."/>
            <person name="Vieira F.G."/>
            <person name="Vilella A.J."/>
            <person name="Villasante A."/>
            <person name="Walenz B."/>
            <person name="Wang J."/>
            <person name="Wasserman M."/>
            <person name="Watts T."/>
            <person name="Wilson D."/>
            <person name="Wilson R.K."/>
            <person name="Wing R.A."/>
            <person name="Wolfner M.F."/>
            <person name="Wong A."/>
            <person name="Wong G.K."/>
            <person name="Wu C.I."/>
            <person name="Wu G."/>
            <person name="Yamamoto D."/>
            <person name="Yang H.P."/>
            <person name="Yang S.P."/>
            <person name="Yorke J.A."/>
            <person name="Yoshida K."/>
            <person name="Zdobnov E."/>
            <person name="Zhang P."/>
            <person name="Zhang Y."/>
            <person name="Zimin A.V."/>
            <person name="Baldwin J."/>
            <person name="Abdouelleil A."/>
            <person name="Abdulkadir J."/>
            <person name="Abebe A."/>
            <person name="Abera B."/>
            <person name="Abreu J."/>
            <person name="Acer S.C."/>
            <person name="Aftuck L."/>
            <person name="Alexander A."/>
            <person name="An P."/>
            <person name="Anderson E."/>
            <person name="Anderson S."/>
            <person name="Arachi H."/>
            <person name="Azer M."/>
            <person name="Bachantsang P."/>
            <person name="Barry A."/>
            <person name="Bayul T."/>
            <person name="Berlin A."/>
            <person name="Bessette D."/>
            <person name="Bloom T."/>
            <person name="Blye J."/>
            <person name="Boguslavskiy L."/>
            <person name="Bonnet C."/>
            <person name="Boukhgalter B."/>
            <person name="Bourzgui I."/>
            <person name="Brown A."/>
            <person name="Cahill P."/>
            <person name="Channer S."/>
            <person name="Cheshatsang Y."/>
            <person name="Chuda L."/>
            <person name="Citroen M."/>
            <person name="Collymore A."/>
            <person name="Cooke P."/>
            <person name="Costello M."/>
            <person name="D'Aco K."/>
            <person name="Daza R."/>
            <person name="De Haan G."/>
            <person name="DeGray S."/>
            <person name="DeMaso C."/>
            <person name="Dhargay N."/>
            <person name="Dooley K."/>
            <person name="Dooley E."/>
            <person name="Doricent M."/>
            <person name="Dorje P."/>
            <person name="Dorjee K."/>
            <person name="Dupes A."/>
            <person name="Elong R."/>
            <person name="Falk J."/>
            <person name="Farina A."/>
            <person name="Faro S."/>
            <person name="Ferguson D."/>
            <person name="Fisher S."/>
            <person name="Foley C.D."/>
            <person name="Franke A."/>
            <person name="Friedrich D."/>
            <person name="Gadbois L."/>
            <person name="Gearin G."/>
            <person name="Gearin C.R."/>
            <person name="Giannoukos G."/>
            <person name="Goode T."/>
            <person name="Graham J."/>
            <person name="Grandbois E."/>
            <person name="Grewal S."/>
            <person name="Gyaltsen K."/>
            <person name="Hafez N."/>
            <person name="Hagos B."/>
            <person name="Hall J."/>
            <person name="Henson C."/>
            <person name="Hollinger A."/>
            <person name="Honan T."/>
            <person name="Huard M.D."/>
            <person name="Hughes L."/>
            <person name="Hurhula B."/>
            <person name="Husby M.E."/>
            <person name="Kamat A."/>
            <person name="Kanga B."/>
            <person name="Kashin S."/>
            <person name="Khazanovich D."/>
            <person name="Kisner P."/>
            <person name="Lance K."/>
            <person name="Lara M."/>
            <person name="Lee W."/>
            <person name="Lennon N."/>
            <person name="Letendre F."/>
            <person name="LeVine R."/>
            <person name="Lipovsky A."/>
            <person name="Liu X."/>
            <person name="Liu J."/>
            <person name="Liu S."/>
            <person name="Lokyitsang T."/>
            <person name="Lokyitsang Y."/>
            <person name="Lubonja R."/>
            <person name="Lui A."/>
            <person name="MacDonald P."/>
            <person name="Magnisalis V."/>
            <person name="Maru K."/>
            <person name="Matthews C."/>
            <person name="McCusker W."/>
            <person name="McDonough S."/>
            <person name="Mehta T."/>
            <person name="Meldrim J."/>
            <person name="Meneus L."/>
            <person name="Mihai O."/>
            <person name="Mihalev A."/>
            <person name="Mihova T."/>
            <person name="Mittelman R."/>
            <person name="Mlenga V."/>
            <person name="Montmayeur A."/>
            <person name="Mulrain L."/>
            <person name="Navidi A."/>
            <person name="Naylor J."/>
            <person name="Negash T."/>
            <person name="Nguyen T."/>
            <person name="Nguyen N."/>
            <person name="Nicol R."/>
            <person name="Norbu C."/>
            <person name="Norbu N."/>
            <person name="Novod N."/>
            <person name="O'Neill B."/>
            <person name="Osman S."/>
            <person name="Markiewicz E."/>
            <person name="Oyono O.L."/>
            <person name="Patti C."/>
            <person name="Phunkhang P."/>
            <person name="Pierre F."/>
            <person name="Priest M."/>
            <person name="Raghuraman S."/>
            <person name="Rege F."/>
            <person name="Reyes R."/>
            <person name="Rise C."/>
            <person name="Rogov P."/>
            <person name="Ross K."/>
            <person name="Ryan E."/>
            <person name="Settipalli S."/>
            <person name="Shea T."/>
            <person name="Sherpa N."/>
            <person name="Shi L."/>
            <person name="Shih D."/>
            <person name="Sparrow T."/>
            <person name="Spaulding J."/>
            <person name="Stalker J."/>
            <person name="Stange-Thomann N."/>
            <person name="Stavropoulos S."/>
            <person name="Stone C."/>
            <person name="Strader C."/>
            <person name="Tesfaye S."/>
            <person name="Thomson T."/>
            <person name="Thoulutsang Y."/>
            <person name="Thoulutsang D."/>
            <person name="Topham K."/>
            <person name="Topping I."/>
            <person name="Tsamla T."/>
            <person name="Vassiliev H."/>
            <person name="Vo A."/>
            <person name="Wangchuk T."/>
            <person name="Wangdi T."/>
            <person name="Weiand M."/>
            <person name="Wilkinson J."/>
            <person name="Wilson A."/>
            <person name="Yadav S."/>
            <person name="Young G."/>
            <person name="Yu Q."/>
            <person name="Zembek L."/>
            <person name="Zhong D."/>
            <person name="Zimmer A."/>
            <person name="Zwirko Z."/>
            <person name="Jaffe D.B."/>
            <person name="Alvarez P."/>
            <person name="Brockman W."/>
            <person name="Butler J."/>
            <person name="Chin C."/>
            <person name="Gnerre S."/>
            <person name="Grabherr M."/>
            <person name="Kleber M."/>
            <person name="Mauceli E."/>
            <person name="MacCallum I."/>
        </authorList>
    </citation>
    <scope>NUCLEOTIDE SEQUENCE [LARGE SCALE GENOMIC DNA]</scope>
    <source>
        <strain evidence="3">Tucson 15081-1352.22</strain>
    </source>
</reference>
<dbReference type="AlphaFoldDB" id="A0A0Q9X6I5"/>
<sequence>MSIRQHCTDFVVELISQLKHRLPDYFEILKKIDAFSVQNILRANKDPIIQILELFAVNAEEIEKIVFQYNTVHLVQWKNQEDTVSLWSEVNKHMDSAGNKQFESLSLFAINLLSLPWSNAEVERVFSQVNLVKTTLRNRLHIDTLNSILTVRVHRAINSPYMPL</sequence>
<feature type="domain" description="HAT C-terminal dimerisation" evidence="1">
    <location>
        <begin position="74"/>
        <end position="149"/>
    </location>
</feature>
<dbReference type="EMBL" id="CH933807">
    <property type="protein sequence ID" value="KRG03883.1"/>
    <property type="molecule type" value="Genomic_DNA"/>
</dbReference>
<protein>
    <recommendedName>
        <fullName evidence="1">HAT C-terminal dimerisation domain-containing protein</fullName>
    </recommendedName>
</protein>
<name>A0A0Q9X6I5_DROMO</name>